<gene>
    <name evidence="1" type="ORF">QR680_002316</name>
</gene>
<proteinExistence type="predicted"/>
<name>A0AA39LHW6_9BILA</name>
<keyword evidence="2" id="KW-1185">Reference proteome</keyword>
<reference evidence="1" key="1">
    <citation type="submission" date="2023-06" db="EMBL/GenBank/DDBJ databases">
        <title>Genomic analysis of the entomopathogenic nematode Steinernema hermaphroditum.</title>
        <authorList>
            <person name="Schwarz E.M."/>
            <person name="Heppert J.K."/>
            <person name="Baniya A."/>
            <person name="Schwartz H.T."/>
            <person name="Tan C.-H."/>
            <person name="Antoshechkin I."/>
            <person name="Sternberg P.W."/>
            <person name="Goodrich-Blair H."/>
            <person name="Dillman A.R."/>
        </authorList>
    </citation>
    <scope>NUCLEOTIDE SEQUENCE</scope>
    <source>
        <strain evidence="1">PS9179</strain>
        <tissue evidence="1">Whole animal</tissue>
    </source>
</reference>
<dbReference type="EMBL" id="JAUCMV010000005">
    <property type="protein sequence ID" value="KAK0397877.1"/>
    <property type="molecule type" value="Genomic_DNA"/>
</dbReference>
<evidence type="ECO:0000313" key="1">
    <source>
        <dbReference type="EMBL" id="KAK0397877.1"/>
    </source>
</evidence>
<comment type="caution">
    <text evidence="1">The sequence shown here is derived from an EMBL/GenBank/DDBJ whole genome shotgun (WGS) entry which is preliminary data.</text>
</comment>
<sequence length="71" mass="8451">MRSPKNPARKKWNSTFRVIQSLHRFRHPPELDSITRIETPKNKAHRQDPALDLLFVINGFMYSSWFQGCPR</sequence>
<dbReference type="AlphaFoldDB" id="A0AA39LHW6"/>
<dbReference type="Proteomes" id="UP001175271">
    <property type="component" value="Unassembled WGS sequence"/>
</dbReference>
<organism evidence="1 2">
    <name type="scientific">Steinernema hermaphroditum</name>
    <dbReference type="NCBI Taxonomy" id="289476"/>
    <lineage>
        <taxon>Eukaryota</taxon>
        <taxon>Metazoa</taxon>
        <taxon>Ecdysozoa</taxon>
        <taxon>Nematoda</taxon>
        <taxon>Chromadorea</taxon>
        <taxon>Rhabditida</taxon>
        <taxon>Tylenchina</taxon>
        <taxon>Panagrolaimomorpha</taxon>
        <taxon>Strongyloidoidea</taxon>
        <taxon>Steinernematidae</taxon>
        <taxon>Steinernema</taxon>
    </lineage>
</organism>
<evidence type="ECO:0000313" key="2">
    <source>
        <dbReference type="Proteomes" id="UP001175271"/>
    </source>
</evidence>
<protein>
    <submittedName>
        <fullName evidence="1">Uncharacterized protein</fullName>
    </submittedName>
</protein>
<accession>A0AA39LHW6</accession>